<dbReference type="Proteomes" id="UP000541426">
    <property type="component" value="Unassembled WGS sequence"/>
</dbReference>
<reference evidence="2 3" key="1">
    <citation type="submission" date="2020-08" db="EMBL/GenBank/DDBJ databases">
        <title>Genomic Encyclopedia of Type Strains, Phase IV (KMG-IV): sequencing the most valuable type-strain genomes for metagenomic binning, comparative biology and taxonomic classification.</title>
        <authorList>
            <person name="Goeker M."/>
        </authorList>
    </citation>
    <scope>NUCLEOTIDE SEQUENCE [LARGE SCALE GENOMIC DNA]</scope>
    <source>
        <strain evidence="2 3">DSM 102235</strain>
    </source>
</reference>
<dbReference type="CDD" id="cd10936">
    <property type="entry name" value="CE4_DAC2"/>
    <property type="match status" value="1"/>
</dbReference>
<dbReference type="AlphaFoldDB" id="A0A7W6DPY1"/>
<organism evidence="2 3">
    <name type="scientific">Sagittula marina</name>
    <dbReference type="NCBI Taxonomy" id="943940"/>
    <lineage>
        <taxon>Bacteria</taxon>
        <taxon>Pseudomonadati</taxon>
        <taxon>Pseudomonadota</taxon>
        <taxon>Alphaproteobacteria</taxon>
        <taxon>Rhodobacterales</taxon>
        <taxon>Roseobacteraceae</taxon>
        <taxon>Sagittula</taxon>
    </lineage>
</organism>
<evidence type="ECO:0000313" key="2">
    <source>
        <dbReference type="EMBL" id="MBB3986797.1"/>
    </source>
</evidence>
<dbReference type="EMBL" id="JACIEJ010000007">
    <property type="protein sequence ID" value="MBB3986797.1"/>
    <property type="molecule type" value="Genomic_DNA"/>
</dbReference>
<feature type="region of interest" description="Disordered" evidence="1">
    <location>
        <begin position="57"/>
        <end position="94"/>
    </location>
</feature>
<feature type="region of interest" description="Disordered" evidence="1">
    <location>
        <begin position="180"/>
        <end position="250"/>
    </location>
</feature>
<feature type="compositionally biased region" description="Basic and acidic residues" evidence="1">
    <location>
        <begin position="69"/>
        <end position="80"/>
    </location>
</feature>
<dbReference type="InterPro" id="IPR011330">
    <property type="entry name" value="Glyco_hydro/deAcase_b/a-brl"/>
</dbReference>
<keyword evidence="3" id="KW-1185">Reference proteome</keyword>
<name>A0A7W6DPY1_9RHOB</name>
<protein>
    <submittedName>
        <fullName evidence="2">Polysaccharide deacetylase 2 family uncharacterized protein YibQ</fullName>
    </submittedName>
</protein>
<sequence>MARGFLAGVIWGTVVTTAGAGALSLMVDRSVPSGPDVVTEAPDVADPESVRPVQITVNEDNAPEAVDPESMREMSRDETPKPAAQTPVPEVSDTPEALAQVEPIGDDVAMVVTGDDAPTVQDNLEVVPNMPSADVEPNAAEESAPVETSKEAPETVQVVELDTPPVGPDAEADNAPSVEAPALAPEPAPEDAPRAAVNEVSDRPRIGKPAASLTERDPAVPQGRLPAVTSSSEKDEAPDTGEPAAFGALSNDSPLVKFSVPFKPEDGVPRMAIVLIDDGSGPMGPPELETFPFPVTFAIDPAHPNPAEAARGYRERGFEVLALADMPDGAQPSDVEVTLAGLLDTVPEAVGVLEGPSGGLQSSRAIASQAAAFLGASGHGLVMEQNGLNTAQKLAAKEGVPSASLFRDLDGEGQDQALIRRTLDQASFRARQEGEAVMLGRIRADTVSALLLWGLQDRGNTITLVPISTILQESVKNVSSN</sequence>
<evidence type="ECO:0000256" key="1">
    <source>
        <dbReference type="SAM" id="MobiDB-lite"/>
    </source>
</evidence>
<dbReference type="Gene3D" id="3.20.20.370">
    <property type="entry name" value="Glycoside hydrolase/deacetylase"/>
    <property type="match status" value="1"/>
</dbReference>
<evidence type="ECO:0000313" key="3">
    <source>
        <dbReference type="Proteomes" id="UP000541426"/>
    </source>
</evidence>
<comment type="caution">
    <text evidence="2">The sequence shown here is derived from an EMBL/GenBank/DDBJ whole genome shotgun (WGS) entry which is preliminary data.</text>
</comment>
<feature type="region of interest" description="Disordered" evidence="1">
    <location>
        <begin position="129"/>
        <end position="156"/>
    </location>
</feature>
<dbReference type="GO" id="GO:0005975">
    <property type="term" value="P:carbohydrate metabolic process"/>
    <property type="evidence" value="ECO:0007669"/>
    <property type="project" value="InterPro"/>
</dbReference>
<proteinExistence type="predicted"/>
<accession>A0A7W6DPY1</accession>
<dbReference type="Pfam" id="PF04748">
    <property type="entry name" value="Polysacc_deac_2"/>
    <property type="match status" value="1"/>
</dbReference>
<gene>
    <name evidence="2" type="ORF">GGQ68_003140</name>
</gene>
<dbReference type="SUPFAM" id="SSF88713">
    <property type="entry name" value="Glycoside hydrolase/deacetylase"/>
    <property type="match status" value="1"/>
</dbReference>
<dbReference type="InterPro" id="IPR006837">
    <property type="entry name" value="Divergent_DAC"/>
</dbReference>
<dbReference type="RefSeq" id="WP_183967448.1">
    <property type="nucleotide sequence ID" value="NZ_BAABBZ010000006.1"/>
</dbReference>